<evidence type="ECO:0000256" key="10">
    <source>
        <dbReference type="HAMAP-Rule" id="MF_00315"/>
    </source>
</evidence>
<organism evidence="12 13">
    <name type="scientific">Lysinibacillus sphaericus CBAM5</name>
    <dbReference type="NCBI Taxonomy" id="1400869"/>
    <lineage>
        <taxon>Bacteria</taxon>
        <taxon>Bacillati</taxon>
        <taxon>Bacillota</taxon>
        <taxon>Bacilli</taxon>
        <taxon>Bacillales</taxon>
        <taxon>Bacillaceae</taxon>
        <taxon>Lysinibacillus</taxon>
    </lineage>
</organism>
<feature type="binding site" evidence="10">
    <location>
        <begin position="161"/>
        <end position="162"/>
    </location>
    <ligand>
        <name>thiamine diphosphate</name>
        <dbReference type="ChEBI" id="CHEBI:58937"/>
    </ligand>
</feature>
<dbReference type="FunFam" id="3.40.50.970:FF:000030">
    <property type="entry name" value="1-deoxy-D-xylulose-5-phosphate synthase"/>
    <property type="match status" value="1"/>
</dbReference>
<dbReference type="PROSITE" id="PS00802">
    <property type="entry name" value="TRANSKETOLASE_2"/>
    <property type="match status" value="1"/>
</dbReference>
<accession>W7S064</accession>
<dbReference type="HOGENOM" id="CLU_009227_1_4_9"/>
<dbReference type="SUPFAM" id="SSF52518">
    <property type="entry name" value="Thiamin diphosphate-binding fold (THDP-binding)"/>
    <property type="match status" value="2"/>
</dbReference>
<dbReference type="EC" id="2.2.1.7" evidence="10"/>
<feature type="binding site" evidence="10">
    <location>
        <position position="383"/>
    </location>
    <ligand>
        <name>thiamine diphosphate</name>
        <dbReference type="ChEBI" id="CHEBI:58937"/>
    </ligand>
</feature>
<dbReference type="EMBL" id="AYKQ01000009">
    <property type="protein sequence ID" value="EWH32945.1"/>
    <property type="molecule type" value="Genomic_DNA"/>
</dbReference>
<dbReference type="Pfam" id="PF02780">
    <property type="entry name" value="Transketolase_C"/>
    <property type="match status" value="1"/>
</dbReference>
<dbReference type="InterPro" id="IPR005477">
    <property type="entry name" value="Dxylulose-5-P_synthase"/>
</dbReference>
<keyword evidence="8 10" id="KW-0786">Thiamine pyrophosphate</keyword>
<keyword evidence="7 10" id="KW-0784">Thiamine biosynthesis</keyword>
<comment type="similarity">
    <text evidence="2 10">Belongs to the transketolase family. DXPS subfamily.</text>
</comment>
<gene>
    <name evidence="10" type="primary">dxs</name>
    <name evidence="12" type="ORF">P799_12800</name>
</gene>
<evidence type="ECO:0000256" key="7">
    <source>
        <dbReference type="ARBA" id="ARBA00022977"/>
    </source>
</evidence>
<dbReference type="HAMAP" id="MF_00315">
    <property type="entry name" value="DXP_synth"/>
    <property type="match status" value="1"/>
</dbReference>
<reference evidence="12 13" key="1">
    <citation type="journal article" date="2015" name="Stand. Genomic Sci.">
        <title>Genome sequence and description of the mosquitocidal and heavy metal tolerant strain Lysinibacillus sphaericus CBAM5.</title>
        <authorList>
            <person name="Pena-Montenegro T.D."/>
            <person name="Lozano L."/>
            <person name="Dussan J."/>
        </authorList>
    </citation>
    <scope>NUCLEOTIDE SEQUENCE [LARGE SCALE GENOMIC DNA]</scope>
    <source>
        <strain evidence="12">CBAM5</strain>
    </source>
</reference>
<dbReference type="GO" id="GO:0000287">
    <property type="term" value="F:magnesium ion binding"/>
    <property type="evidence" value="ECO:0007669"/>
    <property type="project" value="UniProtKB-UniRule"/>
</dbReference>
<dbReference type="Pfam" id="PF13292">
    <property type="entry name" value="DXP_synthase_N"/>
    <property type="match status" value="1"/>
</dbReference>
<dbReference type="Pfam" id="PF02779">
    <property type="entry name" value="Transket_pyr"/>
    <property type="match status" value="1"/>
</dbReference>
<dbReference type="UniPathway" id="UPA00064">
    <property type="reaction ID" value="UER00091"/>
</dbReference>
<dbReference type="Gene3D" id="3.40.50.970">
    <property type="match status" value="2"/>
</dbReference>
<comment type="catalytic activity">
    <reaction evidence="10">
        <text>D-glyceraldehyde 3-phosphate + pyruvate + H(+) = 1-deoxy-D-xylulose 5-phosphate + CO2</text>
        <dbReference type="Rhea" id="RHEA:12605"/>
        <dbReference type="ChEBI" id="CHEBI:15361"/>
        <dbReference type="ChEBI" id="CHEBI:15378"/>
        <dbReference type="ChEBI" id="CHEBI:16526"/>
        <dbReference type="ChEBI" id="CHEBI:57792"/>
        <dbReference type="ChEBI" id="CHEBI:59776"/>
        <dbReference type="EC" id="2.2.1.7"/>
    </reaction>
</comment>
<comment type="subunit">
    <text evidence="3 10">Homodimer.</text>
</comment>
<dbReference type="NCBIfam" id="NF003933">
    <property type="entry name" value="PRK05444.2-2"/>
    <property type="match status" value="1"/>
</dbReference>
<dbReference type="FunFam" id="3.40.50.920:FF:000002">
    <property type="entry name" value="1-deoxy-D-xylulose-5-phosphate synthase"/>
    <property type="match status" value="1"/>
</dbReference>
<feature type="binding site" evidence="10">
    <location>
        <position position="160"/>
    </location>
    <ligand>
        <name>Mg(2+)</name>
        <dbReference type="ChEBI" id="CHEBI:18420"/>
    </ligand>
</feature>
<dbReference type="InterPro" id="IPR033248">
    <property type="entry name" value="Transketolase_C"/>
</dbReference>
<feature type="binding site" evidence="10">
    <location>
        <position position="300"/>
    </location>
    <ligand>
        <name>thiamine diphosphate</name>
        <dbReference type="ChEBI" id="CHEBI:58937"/>
    </ligand>
</feature>
<proteinExistence type="inferred from homology"/>
<keyword evidence="6 10" id="KW-0460">Magnesium</keyword>
<sequence>MKTNAVNILLKRCVRKVDLNKITSPSFLKNLNKKELEQVAQEIRTFLIEKCSVTGGHIGPNLGVVELTMMLHKMFDSPKDKFLWDVGHQAYVHKILTGRASQFDTLRQFKGLCGFPKRVESEHDEWETGHSSTSLSAAMGMAAARDIKKEHNYVIPIIGDGALTGGMALEALNHIGHAKTNMIVILNDNEMSIAPNVGALHSVLGRLRTAKEYSKAKEELESLINKIPVLGGKLASTAERLKDSLKYLVVSGVFFEELGFKYLGPIDGHDFEALEMTLSHAKKVKGPVLVHVITKKGKGYKPAEDDTIGNWHGTGPYKIENGAFVKSETKGPAWSSLIAETVRKIAHEDERIVTITPAMPVGSKLQGIQQDFPNRFFDVGIAEQHAATMAAGLATQNMKPFLAIYSTFLQRAYDQVLHDIARPNLNVFIGIDRAGLVGADGETHQGVFDIAFLRHIPNMTIMMPKDENEGQHMVKTAIEYDGGPIALRYPRGNGIGVPLDDELVALPIGSWEVLREGKDASILTFGTTIPMAMQAADMLAQQGIDIEVVNARFIKPMDKDMLHRILSNHKPILTIEEAVLKGGFGSGVLEFAHDHGYLNAIVDRMGIPDQYIEHGNVDQLLEEIHMTAEDAVARMQVLLQQKQQVGLNK</sequence>
<keyword evidence="4 10" id="KW-0808">Transferase</keyword>
<dbReference type="GO" id="GO:0009228">
    <property type="term" value="P:thiamine biosynthetic process"/>
    <property type="evidence" value="ECO:0007669"/>
    <property type="project" value="UniProtKB-UniRule"/>
</dbReference>
<evidence type="ECO:0000256" key="8">
    <source>
        <dbReference type="ARBA" id="ARBA00023052"/>
    </source>
</evidence>
<dbReference type="GO" id="GO:0019288">
    <property type="term" value="P:isopentenyl diphosphate biosynthetic process, methylerythritol 4-phosphate pathway"/>
    <property type="evidence" value="ECO:0007669"/>
    <property type="project" value="TreeGrafter"/>
</dbReference>
<comment type="function">
    <text evidence="10">Catalyzes the acyloin condensation reaction between C atoms 2 and 3 of pyruvate and glyceraldehyde 3-phosphate to yield 1-deoxy-D-xylulose-5-phosphate (DXP).</text>
</comment>
<evidence type="ECO:0000313" key="12">
    <source>
        <dbReference type="EMBL" id="EWH32945.1"/>
    </source>
</evidence>
<keyword evidence="9 10" id="KW-0414">Isoprene biosynthesis</keyword>
<feature type="binding site" evidence="10">
    <location>
        <position position="88"/>
    </location>
    <ligand>
        <name>thiamine diphosphate</name>
        <dbReference type="ChEBI" id="CHEBI:58937"/>
    </ligand>
</feature>
<feature type="binding site" evidence="10">
    <location>
        <position position="189"/>
    </location>
    <ligand>
        <name>thiamine diphosphate</name>
        <dbReference type="ChEBI" id="CHEBI:58937"/>
    </ligand>
</feature>
<feature type="binding site" evidence="10">
    <location>
        <position position="189"/>
    </location>
    <ligand>
        <name>Mg(2+)</name>
        <dbReference type="ChEBI" id="CHEBI:18420"/>
    </ligand>
</feature>
<dbReference type="InterPro" id="IPR005475">
    <property type="entry name" value="Transketolase-like_Pyr-bd"/>
</dbReference>
<dbReference type="InterPro" id="IPR049557">
    <property type="entry name" value="Transketolase_CS"/>
</dbReference>
<dbReference type="InterPro" id="IPR009014">
    <property type="entry name" value="Transketo_C/PFOR_II"/>
</dbReference>
<dbReference type="SUPFAM" id="SSF52922">
    <property type="entry name" value="TK C-terminal domain-like"/>
    <property type="match status" value="1"/>
</dbReference>
<dbReference type="AlphaFoldDB" id="W7S064"/>
<evidence type="ECO:0000256" key="2">
    <source>
        <dbReference type="ARBA" id="ARBA00011081"/>
    </source>
</evidence>
<evidence type="ECO:0000256" key="1">
    <source>
        <dbReference type="ARBA" id="ARBA00004980"/>
    </source>
</evidence>
<name>W7S064_LYSSH</name>
<comment type="cofactor">
    <cofactor evidence="10">
        <name>Mg(2+)</name>
        <dbReference type="ChEBI" id="CHEBI:18420"/>
    </cofactor>
    <text evidence="10">Binds 1 Mg(2+) ion per subunit.</text>
</comment>
<dbReference type="CDD" id="cd07033">
    <property type="entry name" value="TPP_PYR_DXS_TK_like"/>
    <property type="match status" value="1"/>
</dbReference>
<evidence type="ECO:0000256" key="3">
    <source>
        <dbReference type="ARBA" id="ARBA00011738"/>
    </source>
</evidence>
<dbReference type="Proteomes" id="UP000023555">
    <property type="component" value="Unassembled WGS sequence"/>
</dbReference>
<dbReference type="GO" id="GO:0030976">
    <property type="term" value="F:thiamine pyrophosphate binding"/>
    <property type="evidence" value="ECO:0007669"/>
    <property type="project" value="UniProtKB-UniRule"/>
</dbReference>
<keyword evidence="5 10" id="KW-0479">Metal-binding</keyword>
<dbReference type="SMART" id="SM00861">
    <property type="entry name" value="Transket_pyr"/>
    <property type="match status" value="1"/>
</dbReference>
<evidence type="ECO:0000256" key="5">
    <source>
        <dbReference type="ARBA" id="ARBA00022723"/>
    </source>
</evidence>
<evidence type="ECO:0000256" key="4">
    <source>
        <dbReference type="ARBA" id="ARBA00022679"/>
    </source>
</evidence>
<dbReference type="PROSITE" id="PS00801">
    <property type="entry name" value="TRANSKETOLASE_1"/>
    <property type="match status" value="1"/>
</dbReference>
<dbReference type="GO" id="GO:0005829">
    <property type="term" value="C:cytosol"/>
    <property type="evidence" value="ECO:0007669"/>
    <property type="project" value="TreeGrafter"/>
</dbReference>
<dbReference type="Gene3D" id="3.40.50.920">
    <property type="match status" value="1"/>
</dbReference>
<dbReference type="NCBIfam" id="TIGR00204">
    <property type="entry name" value="dxs"/>
    <property type="match status" value="1"/>
</dbReference>
<dbReference type="PANTHER" id="PTHR43322:SF5">
    <property type="entry name" value="1-DEOXY-D-XYLULOSE-5-PHOSPHATE SYNTHASE, CHLOROPLASTIC"/>
    <property type="match status" value="1"/>
</dbReference>
<evidence type="ECO:0000313" key="13">
    <source>
        <dbReference type="Proteomes" id="UP000023555"/>
    </source>
</evidence>
<evidence type="ECO:0000259" key="11">
    <source>
        <dbReference type="SMART" id="SM00861"/>
    </source>
</evidence>
<dbReference type="InterPro" id="IPR020826">
    <property type="entry name" value="Transketolase_BS"/>
</dbReference>
<dbReference type="PANTHER" id="PTHR43322">
    <property type="entry name" value="1-D-DEOXYXYLULOSE 5-PHOSPHATE SYNTHASE-RELATED"/>
    <property type="match status" value="1"/>
</dbReference>
<dbReference type="GO" id="GO:0008661">
    <property type="term" value="F:1-deoxy-D-xylulose-5-phosphate synthase activity"/>
    <property type="evidence" value="ECO:0007669"/>
    <property type="project" value="UniProtKB-UniRule"/>
</dbReference>
<dbReference type="GO" id="GO:0016114">
    <property type="term" value="P:terpenoid biosynthetic process"/>
    <property type="evidence" value="ECO:0007669"/>
    <property type="project" value="UniProtKB-UniRule"/>
</dbReference>
<evidence type="ECO:0000256" key="9">
    <source>
        <dbReference type="ARBA" id="ARBA00023229"/>
    </source>
</evidence>
<dbReference type="CDD" id="cd02007">
    <property type="entry name" value="TPP_DXS"/>
    <property type="match status" value="1"/>
</dbReference>
<evidence type="ECO:0000256" key="6">
    <source>
        <dbReference type="ARBA" id="ARBA00022842"/>
    </source>
</evidence>
<comment type="caution">
    <text evidence="12">The sequence shown here is derived from an EMBL/GenBank/DDBJ whole genome shotgun (WGS) entry which is preliminary data.</text>
</comment>
<comment type="cofactor">
    <cofactor evidence="10">
        <name>thiamine diphosphate</name>
        <dbReference type="ChEBI" id="CHEBI:58937"/>
    </cofactor>
    <text evidence="10">Binds 1 thiamine pyrophosphate per subunit.</text>
</comment>
<feature type="binding site" evidence="10">
    <location>
        <begin position="129"/>
        <end position="131"/>
    </location>
    <ligand>
        <name>thiamine diphosphate</name>
        <dbReference type="ChEBI" id="CHEBI:58937"/>
    </ligand>
</feature>
<dbReference type="InterPro" id="IPR029061">
    <property type="entry name" value="THDP-binding"/>
</dbReference>
<protein>
    <recommendedName>
        <fullName evidence="10">1-deoxy-D-xylulose-5-phosphate synthase</fullName>
        <ecNumber evidence="10">2.2.1.7</ecNumber>
    </recommendedName>
    <alternativeName>
        <fullName evidence="10">1-deoxyxylulose-5-phosphate synthase</fullName>
        <shortName evidence="10">DXP synthase</shortName>
        <shortName evidence="10">DXPS</shortName>
    </alternativeName>
</protein>
<comment type="pathway">
    <text evidence="1 10">Metabolic intermediate biosynthesis; 1-deoxy-D-xylulose 5-phosphate biosynthesis; 1-deoxy-D-xylulose 5-phosphate from D-glyceraldehyde 3-phosphate and pyruvate: step 1/1.</text>
</comment>
<feature type="domain" description="Transketolase-like pyrimidine-binding" evidence="11">
    <location>
        <begin position="332"/>
        <end position="497"/>
    </location>
</feature>